<proteinExistence type="predicted"/>
<name>A0A3Q7GHF5_SOLLC</name>
<dbReference type="Pfam" id="PF07727">
    <property type="entry name" value="RVT_2"/>
    <property type="match status" value="1"/>
</dbReference>
<dbReference type="InParanoid" id="A0A3Q7GHF5"/>
<evidence type="ECO:0000256" key="1">
    <source>
        <dbReference type="SAM" id="MobiDB-lite"/>
    </source>
</evidence>
<dbReference type="AlphaFoldDB" id="A0A3Q7GHF5"/>
<dbReference type="EnsemblPlants" id="Solyc05g015651.1.1">
    <property type="protein sequence ID" value="Solyc05g015651.1.1"/>
    <property type="gene ID" value="Solyc05g015651.1"/>
</dbReference>
<dbReference type="InterPro" id="IPR013103">
    <property type="entry name" value="RVT_2"/>
</dbReference>
<organism evidence="3">
    <name type="scientific">Solanum lycopersicum</name>
    <name type="common">Tomato</name>
    <name type="synonym">Lycopersicon esculentum</name>
    <dbReference type="NCBI Taxonomy" id="4081"/>
    <lineage>
        <taxon>Eukaryota</taxon>
        <taxon>Viridiplantae</taxon>
        <taxon>Streptophyta</taxon>
        <taxon>Embryophyta</taxon>
        <taxon>Tracheophyta</taxon>
        <taxon>Spermatophyta</taxon>
        <taxon>Magnoliopsida</taxon>
        <taxon>eudicotyledons</taxon>
        <taxon>Gunneridae</taxon>
        <taxon>Pentapetalae</taxon>
        <taxon>asterids</taxon>
        <taxon>lamiids</taxon>
        <taxon>Solanales</taxon>
        <taxon>Solanaceae</taxon>
        <taxon>Solanoideae</taxon>
        <taxon>Solaneae</taxon>
        <taxon>Solanum</taxon>
        <taxon>Solanum subgen. Lycopersicon</taxon>
    </lineage>
</organism>
<feature type="domain" description="Reverse transcriptase Ty1/copia-type" evidence="2">
    <location>
        <begin position="114"/>
        <end position="191"/>
    </location>
</feature>
<dbReference type="SUPFAM" id="SSF56672">
    <property type="entry name" value="DNA/RNA polymerases"/>
    <property type="match status" value="1"/>
</dbReference>
<dbReference type="Gramene" id="Solyc05g015651.1.1">
    <property type="protein sequence ID" value="Solyc05g015651.1.1"/>
    <property type="gene ID" value="Solyc05g015651.1"/>
</dbReference>
<dbReference type="InterPro" id="IPR043502">
    <property type="entry name" value="DNA/RNA_pol_sf"/>
</dbReference>
<protein>
    <recommendedName>
        <fullName evidence="2">Reverse transcriptase Ty1/copia-type domain-containing protein</fullName>
    </recommendedName>
</protein>
<evidence type="ECO:0000313" key="4">
    <source>
        <dbReference type="Proteomes" id="UP000004994"/>
    </source>
</evidence>
<dbReference type="CDD" id="cd09272">
    <property type="entry name" value="RNase_HI_RT_Ty1"/>
    <property type="match status" value="1"/>
</dbReference>
<feature type="region of interest" description="Disordered" evidence="1">
    <location>
        <begin position="1"/>
        <end position="30"/>
    </location>
</feature>
<dbReference type="STRING" id="4081.A0A3Q7GHF5"/>
<reference evidence="3" key="2">
    <citation type="submission" date="2019-01" db="UniProtKB">
        <authorList>
            <consortium name="EnsemblPlants"/>
        </authorList>
    </citation>
    <scope>IDENTIFICATION</scope>
    <source>
        <strain evidence="3">cv. Heinz 1706</strain>
    </source>
</reference>
<keyword evidence="4" id="KW-1185">Reference proteome</keyword>
<dbReference type="PANTHER" id="PTHR11439">
    <property type="entry name" value="GAG-POL-RELATED RETROTRANSPOSON"/>
    <property type="match status" value="1"/>
</dbReference>
<dbReference type="PANTHER" id="PTHR11439:SF444">
    <property type="entry name" value="HELICASE ATP-BINDING DOMAIN-CONTAINING PROTEIN"/>
    <property type="match status" value="1"/>
</dbReference>
<dbReference type="Proteomes" id="UP000004994">
    <property type="component" value="Chromosome 5"/>
</dbReference>
<accession>A0A3Q7GHF5</accession>
<evidence type="ECO:0000313" key="3">
    <source>
        <dbReference type="EnsemblPlants" id="Solyc05g015651.1.1"/>
    </source>
</evidence>
<reference evidence="3" key="1">
    <citation type="journal article" date="2012" name="Nature">
        <title>The tomato genome sequence provides insights into fleshy fruit evolution.</title>
        <authorList>
            <consortium name="Tomato Genome Consortium"/>
        </authorList>
    </citation>
    <scope>NUCLEOTIDE SEQUENCE [LARGE SCALE GENOMIC DNA]</scope>
    <source>
        <strain evidence="3">cv. Heinz 1706</strain>
    </source>
</reference>
<sequence>MVNAAGLSESSNRERSTSNPEQITTDFWRNRRPHVNNVAYTEDQDTTSQEAFSNMAGNPHNSPLTFSTSNTCFAAGNNTIPCIVDSGATHHMISSKDTLLNPIPANSASNSVHLPNDDLLITGNNVKLIQEAKEILHHNFKMKDLGELRYFLGIEFARSKGGIMMNQRRYALEQVSECGLAGAKPTTTPLEHNQKLTSLEYDTQFNITGDAELEDRRIYQRLIGRLLYLAMTMPDISFVVQHLSQFMHAPKKSHFDAALHVVRYIKGKPGLGLLMSSTRSHKINAFCDGDCALCVLSRKSVTGFGIKIGESLVSWKSKKQNTVSRSSAEAEYRRVIKGTWY</sequence>
<evidence type="ECO:0000259" key="2">
    <source>
        <dbReference type="Pfam" id="PF07727"/>
    </source>
</evidence>